<evidence type="ECO:0000313" key="4">
    <source>
        <dbReference type="EMBL" id="CAB0029426.1"/>
    </source>
</evidence>
<protein>
    <recommendedName>
        <fullName evidence="6">Ankyrin</fullName>
    </recommendedName>
</protein>
<dbReference type="Proteomes" id="UP000479190">
    <property type="component" value="Unassembled WGS sequence"/>
</dbReference>
<accession>A0A6H5HXF6</accession>
<dbReference type="SMART" id="SM00248">
    <property type="entry name" value="ANK"/>
    <property type="match status" value="7"/>
</dbReference>
<dbReference type="PROSITE" id="PS50088">
    <property type="entry name" value="ANK_REPEAT"/>
    <property type="match status" value="2"/>
</dbReference>
<dbReference type="InterPro" id="IPR036770">
    <property type="entry name" value="Ankyrin_rpt-contain_sf"/>
</dbReference>
<feature type="repeat" description="ANK" evidence="3">
    <location>
        <begin position="276"/>
        <end position="301"/>
    </location>
</feature>
<dbReference type="Gene3D" id="1.25.40.20">
    <property type="entry name" value="Ankyrin repeat-containing domain"/>
    <property type="match status" value="2"/>
</dbReference>
<dbReference type="OrthoDB" id="9995210at2759"/>
<evidence type="ECO:0000256" key="3">
    <source>
        <dbReference type="PROSITE-ProRule" id="PRU00023"/>
    </source>
</evidence>
<organism evidence="4 5">
    <name type="scientific">Trichogramma brassicae</name>
    <dbReference type="NCBI Taxonomy" id="86971"/>
    <lineage>
        <taxon>Eukaryota</taxon>
        <taxon>Metazoa</taxon>
        <taxon>Ecdysozoa</taxon>
        <taxon>Arthropoda</taxon>
        <taxon>Hexapoda</taxon>
        <taxon>Insecta</taxon>
        <taxon>Pterygota</taxon>
        <taxon>Neoptera</taxon>
        <taxon>Endopterygota</taxon>
        <taxon>Hymenoptera</taxon>
        <taxon>Apocrita</taxon>
        <taxon>Proctotrupomorpha</taxon>
        <taxon>Chalcidoidea</taxon>
        <taxon>Trichogrammatidae</taxon>
        <taxon>Trichogramma</taxon>
    </lineage>
</organism>
<name>A0A6H5HXF6_9HYME</name>
<dbReference type="PANTHER" id="PTHR24198:SF165">
    <property type="entry name" value="ANKYRIN REPEAT-CONTAINING PROTEIN-RELATED"/>
    <property type="match status" value="1"/>
</dbReference>
<dbReference type="AlphaFoldDB" id="A0A6H5HXF6"/>
<dbReference type="EMBL" id="CADCXV010000313">
    <property type="protein sequence ID" value="CAB0029426.1"/>
    <property type="molecule type" value="Genomic_DNA"/>
</dbReference>
<proteinExistence type="predicted"/>
<dbReference type="PROSITE" id="PS50297">
    <property type="entry name" value="ANK_REP_REGION"/>
    <property type="match status" value="2"/>
</dbReference>
<keyword evidence="1" id="KW-0677">Repeat</keyword>
<keyword evidence="2 3" id="KW-0040">ANK repeat</keyword>
<evidence type="ECO:0000313" key="5">
    <source>
        <dbReference type="Proteomes" id="UP000479190"/>
    </source>
</evidence>
<dbReference type="PANTHER" id="PTHR24198">
    <property type="entry name" value="ANKYRIN REPEAT AND PROTEIN KINASE DOMAIN-CONTAINING PROTEIN"/>
    <property type="match status" value="1"/>
</dbReference>
<gene>
    <name evidence="4" type="ORF">TBRA_LOCUS1463</name>
</gene>
<evidence type="ECO:0000256" key="2">
    <source>
        <dbReference type="ARBA" id="ARBA00023043"/>
    </source>
</evidence>
<dbReference type="InterPro" id="IPR002110">
    <property type="entry name" value="Ankyrin_rpt"/>
</dbReference>
<dbReference type="Pfam" id="PF12796">
    <property type="entry name" value="Ank_2"/>
    <property type="match status" value="2"/>
</dbReference>
<reference evidence="4 5" key="1">
    <citation type="submission" date="2020-02" db="EMBL/GenBank/DDBJ databases">
        <authorList>
            <person name="Ferguson B K."/>
        </authorList>
    </citation>
    <scope>NUCLEOTIDE SEQUENCE [LARGE SCALE GENOMIC DNA]</scope>
</reference>
<evidence type="ECO:0000256" key="1">
    <source>
        <dbReference type="ARBA" id="ARBA00022737"/>
    </source>
</evidence>
<feature type="repeat" description="ANK" evidence="3">
    <location>
        <begin position="572"/>
        <end position="604"/>
    </location>
</feature>
<keyword evidence="5" id="KW-1185">Reference proteome</keyword>
<dbReference type="SUPFAM" id="SSF48403">
    <property type="entry name" value="Ankyrin repeat"/>
    <property type="match status" value="1"/>
</dbReference>
<evidence type="ECO:0008006" key="6">
    <source>
        <dbReference type="Google" id="ProtNLM"/>
    </source>
</evidence>
<sequence length="621" mass="72760">MNDCIQARIVWYSSDSCFYFVEDGFGTNAYMEQDKLERLRSMRAKINWKLKKQRRSFYRDFTELLVGWLGQLPDLREIFRGVEIDWLLQEAVRNREKTQHNYRGRLFIRFVARSQYKHVPWLDREGRPNLRRTTALHRIDPSSTMCDAVHDLFQIYDRHDLNYVDSHGYTHFHVACRFNLHVKVGHFLRLGQDPNQLVPRTGDSPLHLAFQGIEGVDQRNYESAVRLLRRGDIDPNVANAEGSTPMQIIFKNNEMSKAKTFLKYCRTINIDDRDGMGRTPLQWAVANLNPRMVDLVLDHGAVLSNFVFPTESYFARGKRGMSSFDNRLHCAMQAIEVVRRLESKGYELSLSDALTIMEFITELRLFEVTRGRREHWNDDEDFARRAKRIQIIPELLVDWNDQLPNLKEIFRGIEIGWLLQEAVRNREKTQHNYRGRLFIRFVARSQYKHVPWLDHEDRPKLRRTTALHRIDPSSTMCDAVHDLFQIYDRHDLNYVDSRGYTHFHVACRFNLHVKVGHFLRLGQDPNQLVPRTGDSPLHLAFQGIEGVDQRNYESAILLLRRGNIDPNVANAEGSTPLQWAVANHLPDMVDLLLNRGAKLSQLRFPHRELLRQGIQRSVVVG</sequence>